<reference evidence="4 5" key="1">
    <citation type="submission" date="2023-07" db="EMBL/GenBank/DDBJ databases">
        <title>Sorghum-associated microbial communities from plants grown in Nebraska, USA.</title>
        <authorList>
            <person name="Schachtman D."/>
        </authorList>
    </citation>
    <scope>NUCLEOTIDE SEQUENCE [LARGE SCALE GENOMIC DNA]</scope>
    <source>
        <strain evidence="4 5">3262</strain>
    </source>
</reference>
<dbReference type="PANTHER" id="PTHR34978">
    <property type="entry name" value="POSSIBLE SENSOR-TRANSDUCER PROTEIN BLAR"/>
    <property type="match status" value="1"/>
</dbReference>
<evidence type="ECO:0000259" key="3">
    <source>
        <dbReference type="Pfam" id="PF05569"/>
    </source>
</evidence>
<keyword evidence="1 2" id="KW-0812">Transmembrane</keyword>
<protein>
    <recommendedName>
        <fullName evidence="3">Peptidase M56 domain-containing protein</fullName>
    </recommendedName>
</protein>
<dbReference type="EMBL" id="JAVDUU010000004">
    <property type="protein sequence ID" value="MDR6944576.1"/>
    <property type="molecule type" value="Genomic_DNA"/>
</dbReference>
<evidence type="ECO:0000313" key="5">
    <source>
        <dbReference type="Proteomes" id="UP001247620"/>
    </source>
</evidence>
<proteinExistence type="inferred from homology"/>
<keyword evidence="1 2" id="KW-0472">Membrane</keyword>
<dbReference type="PANTHER" id="PTHR34978:SF3">
    <property type="entry name" value="SLR0241 PROTEIN"/>
    <property type="match status" value="1"/>
</dbReference>
<gene>
    <name evidence="4" type="ORF">J2W55_004436</name>
</gene>
<organism evidence="4 5">
    <name type="scientific">Mucilaginibacter pocheonensis</name>
    <dbReference type="NCBI Taxonomy" id="398050"/>
    <lineage>
        <taxon>Bacteria</taxon>
        <taxon>Pseudomonadati</taxon>
        <taxon>Bacteroidota</taxon>
        <taxon>Sphingobacteriia</taxon>
        <taxon>Sphingobacteriales</taxon>
        <taxon>Sphingobacteriaceae</taxon>
        <taxon>Mucilaginibacter</taxon>
    </lineage>
</organism>
<dbReference type="CDD" id="cd07341">
    <property type="entry name" value="M56_BlaR1_MecR1_like"/>
    <property type="match status" value="1"/>
</dbReference>
<feature type="domain" description="Peptidase M56" evidence="3">
    <location>
        <begin position="146"/>
        <end position="258"/>
    </location>
</feature>
<dbReference type="Proteomes" id="UP001247620">
    <property type="component" value="Unassembled WGS sequence"/>
</dbReference>
<keyword evidence="5" id="KW-1185">Reference proteome</keyword>
<dbReference type="InterPro" id="IPR052173">
    <property type="entry name" value="Beta-lactam_resp_regulator"/>
</dbReference>
<feature type="transmembrane region" description="Helical" evidence="2">
    <location>
        <begin position="6"/>
        <end position="25"/>
    </location>
</feature>
<dbReference type="InterPro" id="IPR008756">
    <property type="entry name" value="Peptidase_M56"/>
</dbReference>
<comment type="subcellular location">
    <subcellularLocation>
        <location evidence="1">Cell outer membrane</location>
        <topology evidence="1">Multi-pass membrane protein</topology>
    </subcellularLocation>
</comment>
<feature type="transmembrane region" description="Helical" evidence="2">
    <location>
        <begin position="271"/>
        <end position="290"/>
    </location>
</feature>
<evidence type="ECO:0000256" key="2">
    <source>
        <dbReference type="SAM" id="Phobius"/>
    </source>
</evidence>
<keyword evidence="2" id="KW-1133">Transmembrane helix</keyword>
<keyword evidence="1" id="KW-0813">Transport</keyword>
<name>A0ABU1TH52_9SPHI</name>
<dbReference type="SUPFAM" id="SSF56935">
    <property type="entry name" value="Porins"/>
    <property type="match status" value="1"/>
</dbReference>
<accession>A0ABU1TH52</accession>
<dbReference type="PROSITE" id="PS52016">
    <property type="entry name" value="TONB_DEPENDENT_REC_3"/>
    <property type="match status" value="1"/>
</dbReference>
<evidence type="ECO:0000256" key="1">
    <source>
        <dbReference type="PROSITE-ProRule" id="PRU01360"/>
    </source>
</evidence>
<feature type="transmembrane region" description="Helical" evidence="2">
    <location>
        <begin position="37"/>
        <end position="58"/>
    </location>
</feature>
<comment type="caution">
    <text evidence="4">The sequence shown here is derived from an EMBL/GenBank/DDBJ whole genome shotgun (WGS) entry which is preliminary data.</text>
</comment>
<comment type="similarity">
    <text evidence="1">Belongs to the TonB-dependent receptor family.</text>
</comment>
<sequence length="578" mass="64213">MPALFVFLLKVNIALLLFCAGYYLILRPLTFYTLNRVYLLVAILFASVYPQINLSAFVQRHDGLASSVQHVAINWQGPVQSLIKPLSQPDYWHWAGIVFWLGVSILAVRLTMQLVSLYKLYKNSKPATINSHQVRVMDKDAAPFSFWKSIFINPAKHSPADLKAILLHEQVHVNEWHTADILLAELSSIFYWFNPGIWLMKKAIRENIEFITDRKILTKGIDSKTYQYSLVSVSFNHHKPSIVNHFNISTIKKRIIMMNAKRSSKFNLTRYAFLVPAVITVLLVFSISTADFARPIRLNLVAAIHPITNIIRINTDKKPVARQITIAKPKKTNKVVRALKADTVKKMLIIAGGAIKDTIVYKINGVKSIVKNADPAKITSIESATNAVKDTNIIRVYIKDSPKGKKIIDKTTNQKAIGIKSGNGSNSQHKNVAQSNAITVTGYRMKADNNITIVDRPNVVIVDTAISINSSPAISRKVVNVRVMPKVVVSNSTVAKISAATNASAENAVNINGVQINTTDGSDPLLIINGKEAPFSDLQKIDSRQIEDVNVSKGTEINKKYGDKGKNGVVFITTKNKK</sequence>
<keyword evidence="1" id="KW-0998">Cell outer membrane</keyword>
<dbReference type="InterPro" id="IPR039426">
    <property type="entry name" value="TonB-dep_rcpt-like"/>
</dbReference>
<dbReference type="Pfam" id="PF05569">
    <property type="entry name" value="Peptidase_M56"/>
    <property type="match status" value="1"/>
</dbReference>
<keyword evidence="1" id="KW-1134">Transmembrane beta strand</keyword>
<feature type="transmembrane region" description="Helical" evidence="2">
    <location>
        <begin position="91"/>
        <end position="112"/>
    </location>
</feature>
<evidence type="ECO:0000313" key="4">
    <source>
        <dbReference type="EMBL" id="MDR6944576.1"/>
    </source>
</evidence>
<dbReference type="RefSeq" id="WP_310101028.1">
    <property type="nucleotide sequence ID" value="NZ_JAVDUU010000004.1"/>
</dbReference>